<dbReference type="VEuPathDB" id="TriTrypDB:BSAL_18980"/>
<evidence type="ECO:0000313" key="2">
    <source>
        <dbReference type="Proteomes" id="UP000051952"/>
    </source>
</evidence>
<evidence type="ECO:0000313" key="1">
    <source>
        <dbReference type="EMBL" id="CUG89039.1"/>
    </source>
</evidence>
<organism evidence="1 2">
    <name type="scientific">Bodo saltans</name>
    <name type="common">Flagellated protozoan</name>
    <dbReference type="NCBI Taxonomy" id="75058"/>
    <lineage>
        <taxon>Eukaryota</taxon>
        <taxon>Discoba</taxon>
        <taxon>Euglenozoa</taxon>
        <taxon>Kinetoplastea</taxon>
        <taxon>Metakinetoplastina</taxon>
        <taxon>Eubodonida</taxon>
        <taxon>Bodonidae</taxon>
        <taxon>Bodo</taxon>
    </lineage>
</organism>
<dbReference type="Proteomes" id="UP000051952">
    <property type="component" value="Unassembled WGS sequence"/>
</dbReference>
<dbReference type="EMBL" id="CYKH01001701">
    <property type="protein sequence ID" value="CUG89039.1"/>
    <property type="molecule type" value="Genomic_DNA"/>
</dbReference>
<dbReference type="AlphaFoldDB" id="A0A0S4JIH8"/>
<gene>
    <name evidence="1" type="ORF">BSAL_18980</name>
</gene>
<proteinExistence type="predicted"/>
<accession>A0A0S4JIH8</accession>
<keyword evidence="2" id="KW-1185">Reference proteome</keyword>
<name>A0A0S4JIH8_BODSA</name>
<sequence>MSYHATTPDVVCSLSEAIACMTEGADASVKTMFATTSIVETFVRMSNYATTPDAVRSLSAAIAGITEGVDAFVMAVFATTAIV</sequence>
<reference evidence="2" key="1">
    <citation type="submission" date="2015-09" db="EMBL/GenBank/DDBJ databases">
        <authorList>
            <consortium name="Pathogen Informatics"/>
        </authorList>
    </citation>
    <scope>NUCLEOTIDE SEQUENCE [LARGE SCALE GENOMIC DNA]</scope>
    <source>
        <strain evidence="2">Lake Konstanz</strain>
    </source>
</reference>
<protein>
    <submittedName>
        <fullName evidence="1">Uncharacterized protein</fullName>
    </submittedName>
</protein>